<dbReference type="EMBL" id="SOCP01000003">
    <property type="protein sequence ID" value="TDV55001.1"/>
    <property type="molecule type" value="Genomic_DNA"/>
</dbReference>
<organism evidence="1 2">
    <name type="scientific">Actinophytocola oryzae</name>
    <dbReference type="NCBI Taxonomy" id="502181"/>
    <lineage>
        <taxon>Bacteria</taxon>
        <taxon>Bacillati</taxon>
        <taxon>Actinomycetota</taxon>
        <taxon>Actinomycetes</taxon>
        <taxon>Pseudonocardiales</taxon>
        <taxon>Pseudonocardiaceae</taxon>
    </lineage>
</organism>
<proteinExistence type="predicted"/>
<comment type="caution">
    <text evidence="1">The sequence shown here is derived from an EMBL/GenBank/DDBJ whole genome shotgun (WGS) entry which is preliminary data.</text>
</comment>
<dbReference type="InterPro" id="IPR036689">
    <property type="entry name" value="ESAT-6-like_sf"/>
</dbReference>
<protein>
    <submittedName>
        <fullName evidence="1">Uncharacterized protein YukE</fullName>
    </submittedName>
</protein>
<evidence type="ECO:0000313" key="2">
    <source>
        <dbReference type="Proteomes" id="UP000294927"/>
    </source>
</evidence>
<dbReference type="Proteomes" id="UP000294927">
    <property type="component" value="Unassembled WGS sequence"/>
</dbReference>
<keyword evidence="2" id="KW-1185">Reference proteome</keyword>
<dbReference type="RefSeq" id="WP_133902119.1">
    <property type="nucleotide sequence ID" value="NZ_SOCP01000003.1"/>
</dbReference>
<dbReference type="InterPro" id="IPR010310">
    <property type="entry name" value="T7SS_ESAT-6-like"/>
</dbReference>
<dbReference type="SUPFAM" id="SSF140453">
    <property type="entry name" value="EsxAB dimer-like"/>
    <property type="match status" value="1"/>
</dbReference>
<dbReference type="AlphaFoldDB" id="A0A4V3FUF3"/>
<evidence type="ECO:0000313" key="1">
    <source>
        <dbReference type="EMBL" id="TDV55001.1"/>
    </source>
</evidence>
<dbReference type="OrthoDB" id="3686615at2"/>
<gene>
    <name evidence="1" type="ORF">CLV71_103242</name>
</gene>
<sequence length="121" mass="12966">MAPQGIQLDQDIMAKAAKDFNDTSTSIRDLMSRLNSDVSGLVGATSHFNGAQRMAFDQNQVLLNEKIQKAGHELTVIADKFNQTMGTHAQYADDQARRINEAGAPLNTGTGTVVTGLNGFA</sequence>
<accession>A0A4V3FUF3</accession>
<name>A0A4V3FUF3_9PSEU</name>
<reference evidence="1 2" key="1">
    <citation type="submission" date="2019-03" db="EMBL/GenBank/DDBJ databases">
        <title>Genomic Encyclopedia of Archaeal and Bacterial Type Strains, Phase II (KMG-II): from individual species to whole genera.</title>
        <authorList>
            <person name="Goeker M."/>
        </authorList>
    </citation>
    <scope>NUCLEOTIDE SEQUENCE [LARGE SCALE GENOMIC DNA]</scope>
    <source>
        <strain evidence="1 2">DSM 45499</strain>
    </source>
</reference>
<dbReference type="Gene3D" id="1.10.287.1060">
    <property type="entry name" value="ESAT-6-like"/>
    <property type="match status" value="1"/>
</dbReference>
<dbReference type="Pfam" id="PF06013">
    <property type="entry name" value="WXG100"/>
    <property type="match status" value="1"/>
</dbReference>